<name>A0A2W2CKS4_9ACTN</name>
<dbReference type="OrthoDB" id="3538695at2"/>
<feature type="non-terminal residue" evidence="1">
    <location>
        <position position="80"/>
    </location>
</feature>
<dbReference type="EMBL" id="POUD01000619">
    <property type="protein sequence ID" value="PZG00036.1"/>
    <property type="molecule type" value="Genomic_DNA"/>
</dbReference>
<dbReference type="RefSeq" id="WP_146616062.1">
    <property type="nucleotide sequence ID" value="NZ_POUD01000619.1"/>
</dbReference>
<keyword evidence="2" id="KW-1185">Reference proteome</keyword>
<reference evidence="1 2" key="1">
    <citation type="submission" date="2018-01" db="EMBL/GenBank/DDBJ databases">
        <title>Draft genome sequence of Nonomuraea sp. KC333.</title>
        <authorList>
            <person name="Sahin N."/>
            <person name="Saygin H."/>
            <person name="Ay H."/>
        </authorList>
    </citation>
    <scope>NUCLEOTIDE SEQUENCE [LARGE SCALE GENOMIC DNA]</scope>
    <source>
        <strain evidence="1 2">KC333</strain>
    </source>
</reference>
<proteinExistence type="predicted"/>
<gene>
    <name evidence="1" type="ORF">C1J01_48345</name>
</gene>
<comment type="caution">
    <text evidence="1">The sequence shown here is derived from an EMBL/GenBank/DDBJ whole genome shotgun (WGS) entry which is preliminary data.</text>
</comment>
<protein>
    <submittedName>
        <fullName evidence="1">Uncharacterized protein</fullName>
    </submittedName>
</protein>
<sequence length="80" mass="9074">MREKHELLREAADKESLAAALTRYAKALSDAFEGLPSRPEEYTPFWTGPSADRHLARSLRIRREIADLSESCLTTAETLR</sequence>
<organism evidence="1 2">
    <name type="scientific">Nonomuraea aridisoli</name>
    <dbReference type="NCBI Taxonomy" id="2070368"/>
    <lineage>
        <taxon>Bacteria</taxon>
        <taxon>Bacillati</taxon>
        <taxon>Actinomycetota</taxon>
        <taxon>Actinomycetes</taxon>
        <taxon>Streptosporangiales</taxon>
        <taxon>Streptosporangiaceae</taxon>
        <taxon>Nonomuraea</taxon>
    </lineage>
</organism>
<dbReference type="Proteomes" id="UP000249304">
    <property type="component" value="Unassembled WGS sequence"/>
</dbReference>
<accession>A0A2W2CKS4</accession>
<evidence type="ECO:0000313" key="1">
    <source>
        <dbReference type="EMBL" id="PZG00036.1"/>
    </source>
</evidence>
<evidence type="ECO:0000313" key="2">
    <source>
        <dbReference type="Proteomes" id="UP000249304"/>
    </source>
</evidence>
<dbReference type="AlphaFoldDB" id="A0A2W2CKS4"/>